<evidence type="ECO:0000256" key="3">
    <source>
        <dbReference type="ARBA" id="ARBA00022475"/>
    </source>
</evidence>
<dbReference type="InterPro" id="IPR000515">
    <property type="entry name" value="MetI-like"/>
</dbReference>
<dbReference type="CDD" id="cd06261">
    <property type="entry name" value="TM_PBP2"/>
    <property type="match status" value="1"/>
</dbReference>
<evidence type="ECO:0000256" key="6">
    <source>
        <dbReference type="ARBA" id="ARBA00023136"/>
    </source>
</evidence>
<feature type="transmembrane region" description="Helical" evidence="7">
    <location>
        <begin position="281"/>
        <end position="307"/>
    </location>
</feature>
<dbReference type="Proteomes" id="UP001501074">
    <property type="component" value="Unassembled WGS sequence"/>
</dbReference>
<feature type="transmembrane region" description="Helical" evidence="7">
    <location>
        <begin position="12"/>
        <end position="30"/>
    </location>
</feature>
<keyword evidence="10" id="KW-1185">Reference proteome</keyword>
<evidence type="ECO:0000256" key="1">
    <source>
        <dbReference type="ARBA" id="ARBA00004651"/>
    </source>
</evidence>
<keyword evidence="5 7" id="KW-1133">Transmembrane helix</keyword>
<dbReference type="PROSITE" id="PS50928">
    <property type="entry name" value="ABC_TM1"/>
    <property type="match status" value="1"/>
</dbReference>
<accession>A0ABP6ZRZ1</accession>
<feature type="domain" description="ABC transmembrane type-1" evidence="8">
    <location>
        <begin position="95"/>
        <end position="304"/>
    </location>
</feature>
<evidence type="ECO:0000256" key="4">
    <source>
        <dbReference type="ARBA" id="ARBA00022692"/>
    </source>
</evidence>
<evidence type="ECO:0000256" key="7">
    <source>
        <dbReference type="RuleBase" id="RU363032"/>
    </source>
</evidence>
<protein>
    <submittedName>
        <fullName evidence="9">ABC transporter permease</fullName>
    </submittedName>
</protein>
<proteinExistence type="inferred from homology"/>
<dbReference type="RefSeq" id="WP_231488695.1">
    <property type="nucleotide sequence ID" value="NZ_BAAAZO010000005.1"/>
</dbReference>
<keyword evidence="3" id="KW-1003">Cell membrane</keyword>
<name>A0ABP6ZRZ1_9ACTN</name>
<keyword evidence="6 7" id="KW-0472">Membrane</keyword>
<dbReference type="InterPro" id="IPR035906">
    <property type="entry name" value="MetI-like_sf"/>
</dbReference>
<comment type="caution">
    <text evidence="9">The sequence shown here is derived from an EMBL/GenBank/DDBJ whole genome shotgun (WGS) entry which is preliminary data.</text>
</comment>
<keyword evidence="2 7" id="KW-0813">Transport</keyword>
<gene>
    <name evidence="9" type="ORF">GCM10022223_31840</name>
</gene>
<dbReference type="SUPFAM" id="SSF161098">
    <property type="entry name" value="MetI-like"/>
    <property type="match status" value="1"/>
</dbReference>
<dbReference type="Pfam" id="PF19300">
    <property type="entry name" value="BPD_transp_1_N"/>
    <property type="match status" value="1"/>
</dbReference>
<dbReference type="PANTHER" id="PTHR43163:SF6">
    <property type="entry name" value="DIPEPTIDE TRANSPORT SYSTEM PERMEASE PROTEIN DPPB-RELATED"/>
    <property type="match status" value="1"/>
</dbReference>
<feature type="transmembrane region" description="Helical" evidence="7">
    <location>
        <begin position="139"/>
        <end position="161"/>
    </location>
</feature>
<dbReference type="InterPro" id="IPR045621">
    <property type="entry name" value="BPD_transp_1_N"/>
</dbReference>
<dbReference type="Pfam" id="PF00528">
    <property type="entry name" value="BPD_transp_1"/>
    <property type="match status" value="1"/>
</dbReference>
<sequence length="317" mass="33189">MTVSILRRAGHSLLVVILVSVTAVGLLSLAPGSVATVILGENATPAAVAAMNTELGLDQPLWRQYGNWLGRALGGDLGTSPLTGQDVTQAILDRLPVTLELSLLALTLSVSLAVLLAVLSAAAPGIWLDRVINAVSSAFLAVPAFIAGPVLIYLFALKAGWFPVSGWAHIEDGLGANLRSALLPALAVSLTEIASFHRLLRTDLIGTLREDYVAAARAKGMPRGYVMFRHALRPSSFSLVTLAGISLGRLIGGTVVVEILFGLPGLGQLVSASITARDVITVQGVVVFVAVTYVVVNMLVDISYGFLDPRVRKAARA</sequence>
<evidence type="ECO:0000256" key="2">
    <source>
        <dbReference type="ARBA" id="ARBA00022448"/>
    </source>
</evidence>
<dbReference type="EMBL" id="BAAAZO010000005">
    <property type="protein sequence ID" value="GAA3613339.1"/>
    <property type="molecule type" value="Genomic_DNA"/>
</dbReference>
<evidence type="ECO:0000313" key="9">
    <source>
        <dbReference type="EMBL" id="GAA3613339.1"/>
    </source>
</evidence>
<evidence type="ECO:0000313" key="10">
    <source>
        <dbReference type="Proteomes" id="UP001501074"/>
    </source>
</evidence>
<keyword evidence="4 7" id="KW-0812">Transmembrane</keyword>
<feature type="transmembrane region" description="Helical" evidence="7">
    <location>
        <begin position="237"/>
        <end position="261"/>
    </location>
</feature>
<evidence type="ECO:0000259" key="8">
    <source>
        <dbReference type="PROSITE" id="PS50928"/>
    </source>
</evidence>
<comment type="similarity">
    <text evidence="7">Belongs to the binding-protein-dependent transport system permease family.</text>
</comment>
<organism evidence="9 10">
    <name type="scientific">Kineosporia mesophila</name>
    <dbReference type="NCBI Taxonomy" id="566012"/>
    <lineage>
        <taxon>Bacteria</taxon>
        <taxon>Bacillati</taxon>
        <taxon>Actinomycetota</taxon>
        <taxon>Actinomycetes</taxon>
        <taxon>Kineosporiales</taxon>
        <taxon>Kineosporiaceae</taxon>
        <taxon>Kineosporia</taxon>
    </lineage>
</organism>
<feature type="transmembrane region" description="Helical" evidence="7">
    <location>
        <begin position="103"/>
        <end position="127"/>
    </location>
</feature>
<reference evidence="10" key="1">
    <citation type="journal article" date="2019" name="Int. J. Syst. Evol. Microbiol.">
        <title>The Global Catalogue of Microorganisms (GCM) 10K type strain sequencing project: providing services to taxonomists for standard genome sequencing and annotation.</title>
        <authorList>
            <consortium name="The Broad Institute Genomics Platform"/>
            <consortium name="The Broad Institute Genome Sequencing Center for Infectious Disease"/>
            <person name="Wu L."/>
            <person name="Ma J."/>
        </authorList>
    </citation>
    <scope>NUCLEOTIDE SEQUENCE [LARGE SCALE GENOMIC DNA]</scope>
    <source>
        <strain evidence="10">JCM 16902</strain>
    </source>
</reference>
<evidence type="ECO:0000256" key="5">
    <source>
        <dbReference type="ARBA" id="ARBA00022989"/>
    </source>
</evidence>
<comment type="subcellular location">
    <subcellularLocation>
        <location evidence="1 7">Cell membrane</location>
        <topology evidence="1 7">Multi-pass membrane protein</topology>
    </subcellularLocation>
</comment>
<dbReference type="PANTHER" id="PTHR43163">
    <property type="entry name" value="DIPEPTIDE TRANSPORT SYSTEM PERMEASE PROTEIN DPPB-RELATED"/>
    <property type="match status" value="1"/>
</dbReference>
<dbReference type="Gene3D" id="1.10.3720.10">
    <property type="entry name" value="MetI-like"/>
    <property type="match status" value="1"/>
</dbReference>